<name>A0AAV2DB69_9ROSI</name>
<sequence>MQSLVLLGAFALNGVDLIEDEAHACEKRRGFWRVGRRGGGDGKGGIGFKGGRRGREVGEAVGFKASP</sequence>
<keyword evidence="3" id="KW-1185">Reference proteome</keyword>
<protein>
    <submittedName>
        <fullName evidence="2">Uncharacterized protein</fullName>
    </submittedName>
</protein>
<reference evidence="2 3" key="1">
    <citation type="submission" date="2024-04" db="EMBL/GenBank/DDBJ databases">
        <authorList>
            <person name="Fracassetti M."/>
        </authorList>
    </citation>
    <scope>NUCLEOTIDE SEQUENCE [LARGE SCALE GENOMIC DNA]</scope>
</reference>
<evidence type="ECO:0000313" key="2">
    <source>
        <dbReference type="EMBL" id="CAL1371148.1"/>
    </source>
</evidence>
<organism evidence="2 3">
    <name type="scientific">Linum trigynum</name>
    <dbReference type="NCBI Taxonomy" id="586398"/>
    <lineage>
        <taxon>Eukaryota</taxon>
        <taxon>Viridiplantae</taxon>
        <taxon>Streptophyta</taxon>
        <taxon>Embryophyta</taxon>
        <taxon>Tracheophyta</taxon>
        <taxon>Spermatophyta</taxon>
        <taxon>Magnoliopsida</taxon>
        <taxon>eudicotyledons</taxon>
        <taxon>Gunneridae</taxon>
        <taxon>Pentapetalae</taxon>
        <taxon>rosids</taxon>
        <taxon>fabids</taxon>
        <taxon>Malpighiales</taxon>
        <taxon>Linaceae</taxon>
        <taxon>Linum</taxon>
    </lineage>
</organism>
<accession>A0AAV2DB69</accession>
<feature type="chain" id="PRO_5043584399" evidence="1">
    <location>
        <begin position="18"/>
        <end position="67"/>
    </location>
</feature>
<evidence type="ECO:0000313" key="3">
    <source>
        <dbReference type="Proteomes" id="UP001497516"/>
    </source>
</evidence>
<dbReference type="AlphaFoldDB" id="A0AAV2DB69"/>
<dbReference type="EMBL" id="OZ034815">
    <property type="protein sequence ID" value="CAL1371148.1"/>
    <property type="molecule type" value="Genomic_DNA"/>
</dbReference>
<keyword evidence="1" id="KW-0732">Signal</keyword>
<gene>
    <name evidence="2" type="ORF">LTRI10_LOCUS13228</name>
</gene>
<proteinExistence type="predicted"/>
<dbReference type="Proteomes" id="UP001497516">
    <property type="component" value="Chromosome 2"/>
</dbReference>
<feature type="signal peptide" evidence="1">
    <location>
        <begin position="1"/>
        <end position="17"/>
    </location>
</feature>
<evidence type="ECO:0000256" key="1">
    <source>
        <dbReference type="SAM" id="SignalP"/>
    </source>
</evidence>